<dbReference type="OrthoDB" id="883203at2"/>
<dbReference type="InterPro" id="IPR025419">
    <property type="entry name" value="DUF4142"/>
</dbReference>
<dbReference type="AlphaFoldDB" id="A0A2S0HSU0"/>
<dbReference type="PANTHER" id="PTHR38593">
    <property type="entry name" value="BLR2558 PROTEIN"/>
    <property type="match status" value="1"/>
</dbReference>
<accession>A0A2S0HSU0</accession>
<dbReference type="InterPro" id="IPR012347">
    <property type="entry name" value="Ferritin-like"/>
</dbReference>
<evidence type="ECO:0000313" key="3">
    <source>
        <dbReference type="EMBL" id="AVI49726.1"/>
    </source>
</evidence>
<dbReference type="RefSeq" id="WP_105213963.1">
    <property type="nucleotide sequence ID" value="NZ_CP027062.1"/>
</dbReference>
<gene>
    <name evidence="3" type="ORF">C5O00_00520</name>
</gene>
<evidence type="ECO:0000313" key="4">
    <source>
        <dbReference type="Proteomes" id="UP000238442"/>
    </source>
</evidence>
<feature type="chain" id="PRO_5015447096" description="DUF4142 domain-containing protein" evidence="1">
    <location>
        <begin position="26"/>
        <end position="177"/>
    </location>
</feature>
<feature type="domain" description="DUF4142" evidence="2">
    <location>
        <begin position="33"/>
        <end position="172"/>
    </location>
</feature>
<proteinExistence type="predicted"/>
<dbReference type="Proteomes" id="UP000238442">
    <property type="component" value="Chromosome"/>
</dbReference>
<dbReference type="EMBL" id="CP027062">
    <property type="protein sequence ID" value="AVI49726.1"/>
    <property type="molecule type" value="Genomic_DNA"/>
</dbReference>
<keyword evidence="4" id="KW-1185">Reference proteome</keyword>
<keyword evidence="1" id="KW-0732">Signal</keyword>
<reference evidence="3 4" key="1">
    <citation type="submission" date="2018-02" db="EMBL/GenBank/DDBJ databases">
        <title>Genomic analysis of the strain RR4-38 isolated from a seawater recirculating aquaculture system.</title>
        <authorList>
            <person name="Kim Y.-S."/>
            <person name="Jang Y.H."/>
            <person name="Kim K.-H."/>
        </authorList>
    </citation>
    <scope>NUCLEOTIDE SEQUENCE [LARGE SCALE GENOMIC DNA]</scope>
    <source>
        <strain evidence="3 4">RR4-38</strain>
    </source>
</reference>
<sequence>MKLKNNIKLLFLCLLLLSVSGITIAQNGPKLIDTEVASVAVVANQIDIDYAKIAIKRSKNKDITEFATRMIEDHNAVISQAVALVEKLGVNPKDNAVSQSLLDQAETKLKILRTVKKKDFDKTYIDNEVEYHRAVIDAVKGLLIPETENEELKALLEAVLPALEAHLNHAKMVQSKI</sequence>
<feature type="signal peptide" evidence="1">
    <location>
        <begin position="1"/>
        <end position="25"/>
    </location>
</feature>
<evidence type="ECO:0000259" key="2">
    <source>
        <dbReference type="Pfam" id="PF13628"/>
    </source>
</evidence>
<name>A0A2S0HSU0_9FLAO</name>
<evidence type="ECO:0000256" key="1">
    <source>
        <dbReference type="SAM" id="SignalP"/>
    </source>
</evidence>
<dbReference type="KEGG" id="aue:C5O00_00520"/>
<protein>
    <recommendedName>
        <fullName evidence="2">DUF4142 domain-containing protein</fullName>
    </recommendedName>
</protein>
<dbReference type="Pfam" id="PF13628">
    <property type="entry name" value="DUF4142"/>
    <property type="match status" value="1"/>
</dbReference>
<organism evidence="3 4">
    <name type="scientific">Pukyongia salina</name>
    <dbReference type="NCBI Taxonomy" id="2094025"/>
    <lineage>
        <taxon>Bacteria</taxon>
        <taxon>Pseudomonadati</taxon>
        <taxon>Bacteroidota</taxon>
        <taxon>Flavobacteriia</taxon>
        <taxon>Flavobacteriales</taxon>
        <taxon>Flavobacteriaceae</taxon>
        <taxon>Pukyongia</taxon>
    </lineage>
</organism>
<dbReference type="Gene3D" id="1.20.1260.10">
    <property type="match status" value="1"/>
</dbReference>
<dbReference type="PANTHER" id="PTHR38593:SF1">
    <property type="entry name" value="BLR2558 PROTEIN"/>
    <property type="match status" value="1"/>
</dbReference>